<feature type="transmembrane region" description="Helical" evidence="1">
    <location>
        <begin position="15"/>
        <end position="33"/>
    </location>
</feature>
<keyword evidence="3" id="KW-1185">Reference proteome</keyword>
<sequence length="144" mass="16288">MMDALIHWQAMRRNWRMQCLASLILPIAVVWFFHDRSGGAYPGVGVPLFIAGMLTLLLTVWRFGLYKAALQQVDAAPAAADEQAWNRLHHTQLLGLTHAKLPGWIGMLHYVCTMEMLPLILLVLASQGAMLLYRPAPQRFRQPN</sequence>
<dbReference type="Proteomes" id="UP001281217">
    <property type="component" value="Unassembled WGS sequence"/>
</dbReference>
<evidence type="ECO:0000256" key="1">
    <source>
        <dbReference type="SAM" id="Phobius"/>
    </source>
</evidence>
<dbReference type="RefSeq" id="WP_320330307.1">
    <property type="nucleotide sequence ID" value="NZ_JAVRDO010000001.1"/>
</dbReference>
<feature type="transmembrane region" description="Helical" evidence="1">
    <location>
        <begin position="40"/>
        <end position="61"/>
    </location>
</feature>
<reference evidence="3" key="1">
    <citation type="submission" date="2023-07" db="EMBL/GenBank/DDBJ databases">
        <authorList>
            <person name="de Witt J."/>
        </authorList>
    </citation>
    <scope>NUCLEOTIDE SEQUENCE [LARGE SCALE GENOMIC DNA]</scope>
    <source>
        <strain evidence="3">FZJ</strain>
    </source>
</reference>
<keyword evidence="1" id="KW-1133">Transmembrane helix</keyword>
<feature type="transmembrane region" description="Helical" evidence="1">
    <location>
        <begin position="107"/>
        <end position="133"/>
    </location>
</feature>
<gene>
    <name evidence="2" type="ORF">RED13_000061</name>
</gene>
<comment type="caution">
    <text evidence="2">The sequence shown here is derived from an EMBL/GenBank/DDBJ whole genome shotgun (WGS) entry which is preliminary data.</text>
</comment>
<keyword evidence="1" id="KW-0812">Transmembrane</keyword>
<evidence type="ECO:0000313" key="3">
    <source>
        <dbReference type="Proteomes" id="UP001281217"/>
    </source>
</evidence>
<keyword evidence="1" id="KW-0472">Membrane</keyword>
<dbReference type="EMBL" id="JAVRDO010000001">
    <property type="protein sequence ID" value="MDX9685987.1"/>
    <property type="molecule type" value="Genomic_DNA"/>
</dbReference>
<evidence type="ECO:0008006" key="4">
    <source>
        <dbReference type="Google" id="ProtNLM"/>
    </source>
</evidence>
<name>A0ABU5BTB0_9GAMM</name>
<protein>
    <recommendedName>
        <fullName evidence="4">MFS transporter</fullName>
    </recommendedName>
</protein>
<accession>A0ABU5BTB0</accession>
<evidence type="ECO:0000313" key="2">
    <source>
        <dbReference type="EMBL" id="MDX9685987.1"/>
    </source>
</evidence>
<organism evidence="2 3">
    <name type="scientific">Halopseudomonas formosensis</name>
    <dbReference type="NCBI Taxonomy" id="1002526"/>
    <lineage>
        <taxon>Bacteria</taxon>
        <taxon>Pseudomonadati</taxon>
        <taxon>Pseudomonadota</taxon>
        <taxon>Gammaproteobacteria</taxon>
        <taxon>Pseudomonadales</taxon>
        <taxon>Pseudomonadaceae</taxon>
        <taxon>Halopseudomonas</taxon>
    </lineage>
</organism>
<proteinExistence type="predicted"/>